<keyword evidence="3" id="KW-0479">Metal-binding</keyword>
<feature type="non-terminal residue" evidence="9">
    <location>
        <position position="1"/>
    </location>
</feature>
<keyword evidence="1" id="KW-0004">4Fe-4S</keyword>
<dbReference type="Proteomes" id="UP001223144">
    <property type="component" value="Unassembled WGS sequence"/>
</dbReference>
<evidence type="ECO:0000313" key="10">
    <source>
        <dbReference type="Proteomes" id="UP001223144"/>
    </source>
</evidence>
<reference evidence="9 10" key="1">
    <citation type="submission" date="2023-04" db="EMBL/GenBank/DDBJ databases">
        <title>Streptomyces chengmaiensis sp. nov. isolated from the stem of mangrove plant in Hainan.</title>
        <authorList>
            <person name="Huang X."/>
            <person name="Zhou S."/>
            <person name="Chu X."/>
            <person name="Xie Y."/>
            <person name="Lin Y."/>
        </authorList>
    </citation>
    <scope>NUCLEOTIDE SEQUENCE [LARGE SCALE GENOMIC DNA]</scope>
    <source>
        <strain evidence="9 10">HNM0663</strain>
    </source>
</reference>
<feature type="region of interest" description="Disordered" evidence="7">
    <location>
        <begin position="105"/>
        <end position="139"/>
    </location>
</feature>
<dbReference type="InterPro" id="IPR005117">
    <property type="entry name" value="NiRdtase/SiRdtase_haem-b_fer"/>
</dbReference>
<dbReference type="PANTHER" id="PTHR32439:SF9">
    <property type="entry name" value="BLR3264 PROTEIN"/>
    <property type="match status" value="1"/>
</dbReference>
<accession>A0ABT6HLZ0</accession>
<dbReference type="Pfam" id="PF03460">
    <property type="entry name" value="NIR_SIR_ferr"/>
    <property type="match status" value="1"/>
</dbReference>
<evidence type="ECO:0000313" key="9">
    <source>
        <dbReference type="EMBL" id="MDH2389297.1"/>
    </source>
</evidence>
<evidence type="ECO:0000256" key="6">
    <source>
        <dbReference type="ARBA" id="ARBA00023014"/>
    </source>
</evidence>
<evidence type="ECO:0000256" key="3">
    <source>
        <dbReference type="ARBA" id="ARBA00022723"/>
    </source>
</evidence>
<dbReference type="PANTHER" id="PTHR32439">
    <property type="entry name" value="FERREDOXIN--NITRITE REDUCTASE, CHLOROPLASTIC"/>
    <property type="match status" value="1"/>
</dbReference>
<sequence length="407" mass="39428">AREAHRAAAPPAPPAPSGASSDADRAAAPHVGVGSWGADAGSGGTRAHSLGAAVGAQAAALPGLPGLPFDVVGAAGPHVGGADADGEGESGGIAAAGLASAVGGQSSSDVVGAAGPHAGGGPGGAEGESGGILAPAQRATPHDRSDSAFALMRIAGDSGAYRIAARHAARAALVVAEMFVEQAGGQAWRMRELPAAKAPSPGSLVPLLAGHGIEARYQSDVPASEGPAPDPGPVSGPDGRTALSLGVPLGRLTAAQWRQLAAAAREDGDGTLRLTPWRGVVLPGLAPAAAPARLAALAAAGLIVAPDDPRNGVSACAGRPGCARSLADVRADAAAATASAGGGLPIHFSGCERRCGHPRGRWTDVLATPDGYRVAAPDGPVHHGVTTAELAGALAAARTTPSHPVRK</sequence>
<name>A0ABT6HLZ0_9ACTN</name>
<evidence type="ECO:0000259" key="8">
    <source>
        <dbReference type="Pfam" id="PF03460"/>
    </source>
</evidence>
<evidence type="ECO:0000256" key="7">
    <source>
        <dbReference type="SAM" id="MobiDB-lite"/>
    </source>
</evidence>
<dbReference type="SUPFAM" id="SSF56014">
    <property type="entry name" value="Nitrite and sulphite reductase 4Fe-4S domain-like"/>
    <property type="match status" value="1"/>
</dbReference>
<dbReference type="InterPro" id="IPR045854">
    <property type="entry name" value="NO2/SO3_Rdtase_4Fe4S_sf"/>
</dbReference>
<evidence type="ECO:0000256" key="2">
    <source>
        <dbReference type="ARBA" id="ARBA00022617"/>
    </source>
</evidence>
<feature type="compositionally biased region" description="Gly residues" evidence="7">
    <location>
        <begin position="117"/>
        <end position="130"/>
    </location>
</feature>
<dbReference type="EMBL" id="JARWBG010000009">
    <property type="protein sequence ID" value="MDH2389297.1"/>
    <property type="molecule type" value="Genomic_DNA"/>
</dbReference>
<dbReference type="InterPro" id="IPR036136">
    <property type="entry name" value="Nit/Sulf_reduc_fer-like_dom_sf"/>
</dbReference>
<feature type="region of interest" description="Disordered" evidence="7">
    <location>
        <begin position="1"/>
        <end position="45"/>
    </location>
</feature>
<organism evidence="9 10">
    <name type="scientific">Streptomyces chengmaiensis</name>
    <dbReference type="NCBI Taxonomy" id="3040919"/>
    <lineage>
        <taxon>Bacteria</taxon>
        <taxon>Bacillati</taxon>
        <taxon>Actinomycetota</taxon>
        <taxon>Actinomycetes</taxon>
        <taxon>Kitasatosporales</taxon>
        <taxon>Streptomycetaceae</taxon>
        <taxon>Streptomyces</taxon>
    </lineage>
</organism>
<keyword evidence="2" id="KW-0349">Heme</keyword>
<keyword evidence="5" id="KW-0408">Iron</keyword>
<dbReference type="Gene3D" id="3.90.480.20">
    <property type="match status" value="1"/>
</dbReference>
<evidence type="ECO:0000256" key="4">
    <source>
        <dbReference type="ARBA" id="ARBA00023002"/>
    </source>
</evidence>
<keyword evidence="4" id="KW-0560">Oxidoreductase</keyword>
<keyword evidence="10" id="KW-1185">Reference proteome</keyword>
<keyword evidence="6" id="KW-0411">Iron-sulfur</keyword>
<feature type="region of interest" description="Disordered" evidence="7">
    <location>
        <begin position="220"/>
        <end position="241"/>
    </location>
</feature>
<dbReference type="InterPro" id="IPR051329">
    <property type="entry name" value="NIR_SIR_4Fe-4S"/>
</dbReference>
<dbReference type="RefSeq" id="WP_279927629.1">
    <property type="nucleotide sequence ID" value="NZ_JARWBG010000009.1"/>
</dbReference>
<comment type="caution">
    <text evidence="9">The sequence shown here is derived from an EMBL/GenBank/DDBJ whole genome shotgun (WGS) entry which is preliminary data.</text>
</comment>
<evidence type="ECO:0000256" key="1">
    <source>
        <dbReference type="ARBA" id="ARBA00022485"/>
    </source>
</evidence>
<proteinExistence type="predicted"/>
<evidence type="ECO:0000256" key="5">
    <source>
        <dbReference type="ARBA" id="ARBA00023004"/>
    </source>
</evidence>
<feature type="domain" description="Nitrite/Sulfite reductase ferredoxin-like" evidence="8">
    <location>
        <begin position="238"/>
        <end position="300"/>
    </location>
</feature>
<dbReference type="SUPFAM" id="SSF55124">
    <property type="entry name" value="Nitrite/Sulfite reductase N-terminal domain-like"/>
    <property type="match status" value="1"/>
</dbReference>
<gene>
    <name evidence="9" type="ORF">QCN29_10935</name>
</gene>
<protein>
    <submittedName>
        <fullName evidence="9">Cobalamin biosynthesis protein CobG</fullName>
    </submittedName>
</protein>